<evidence type="ECO:0000313" key="15">
    <source>
        <dbReference type="EMBL" id="KAB1638350.1"/>
    </source>
</evidence>
<evidence type="ECO:0000256" key="5">
    <source>
        <dbReference type="ARBA" id="ARBA00022538"/>
    </source>
</evidence>
<dbReference type="EMBL" id="WBJX01000002">
    <property type="protein sequence ID" value="KAB1638350.1"/>
    <property type="molecule type" value="Genomic_DNA"/>
</dbReference>
<keyword evidence="8 12" id="KW-0630">Potassium</keyword>
<feature type="transmembrane region" description="Helical" evidence="12">
    <location>
        <begin position="439"/>
        <end position="460"/>
    </location>
</feature>
<proteinExistence type="inferred from homology"/>
<feature type="transmembrane region" description="Helical" evidence="12">
    <location>
        <begin position="221"/>
        <end position="245"/>
    </location>
</feature>
<feature type="transmembrane region" description="Helical" evidence="12">
    <location>
        <begin position="67"/>
        <end position="88"/>
    </location>
</feature>
<dbReference type="Pfam" id="PF02705">
    <property type="entry name" value="K_trans"/>
    <property type="match status" value="1"/>
</dbReference>
<comment type="similarity">
    <text evidence="2 12">Belongs to the HAK/KUP transporter (TC 2.A.72) family.</text>
</comment>
<comment type="caution">
    <text evidence="15">The sequence shown here is derived from an EMBL/GenBank/DDBJ whole genome shotgun (WGS) entry which is preliminary data.</text>
</comment>
<feature type="transmembrane region" description="Helical" evidence="12">
    <location>
        <begin position="413"/>
        <end position="433"/>
    </location>
</feature>
<evidence type="ECO:0000259" key="13">
    <source>
        <dbReference type="Pfam" id="PF02705"/>
    </source>
</evidence>
<keyword evidence="7 12" id="KW-0769">Symport</keyword>
<feature type="transmembrane region" description="Helical" evidence="12">
    <location>
        <begin position="118"/>
        <end position="134"/>
    </location>
</feature>
<evidence type="ECO:0000256" key="6">
    <source>
        <dbReference type="ARBA" id="ARBA00022692"/>
    </source>
</evidence>
<keyword evidence="16" id="KW-1185">Reference proteome</keyword>
<sequence length="647" mass="69487">MHDLRTARPEAAAASHTRTSGTLLARSAVGVAAIGIVFGDIGTSPLYALRAVFSEHDGVVQPSIAHVYGLISLIIWAVTLLVTVKYVLFVLRADHEGEGGILALSTLIGRRLRGSRRAMAATTLVGIIGAALFFGDSVITPAVSVLSAVEGLEIAVPGTGALVVPIALVVLVGLFALQRFGTAGIGRLFGPIMLVWFITLALLGVPHILEHPEILAAFSPHHALGFIVSEPLIAGVALGAVVLAVTGAEALYADLGHFGRSPISKAWLFVVFPALTLCYLGQGALVIEDPTTIDNPFFRMAPTWAVFPLIGLATLATVIASQSVISGTFSVARQAMRLGFLPNLSVKHTSRASIGQIYIPVVSTILLVLIIGVVLGFRTSENLAAAYGLAVTTTFLLTSSLFIVYLRIVWQWSWYRVLLVTVPIVLLELAFFVSGLVKFFAGGWLPLALAAAIILTMLTWRRGRDIVTDRRERLEGTLQELMRRLLADQPTRVPGWAIYPHGGARTAPLALRLNTRVNHALHEHVLLVRVATADVPHIPERARCRIDDIGPAPEGLVHITLTYGFLDRRDVPLSLRDARLAGTVSQFDNESAIFFLSRIALRPGHASGMATWRAKFFVLMSRGASSPAAQFGLPPEQTVEISPQVLL</sequence>
<keyword evidence="10 12" id="KW-0406">Ion transport</keyword>
<evidence type="ECO:0000256" key="2">
    <source>
        <dbReference type="ARBA" id="ARBA00007019"/>
    </source>
</evidence>
<evidence type="ECO:0000313" key="16">
    <source>
        <dbReference type="Proteomes" id="UP000490386"/>
    </source>
</evidence>
<reference evidence="15 16" key="1">
    <citation type="submission" date="2019-09" db="EMBL/GenBank/DDBJ databases">
        <title>Phylogeny of genus Pseudoclavibacter and closely related genus.</title>
        <authorList>
            <person name="Li Y."/>
        </authorList>
    </citation>
    <scope>NUCLEOTIDE SEQUENCE [LARGE SCALE GENOMIC DNA]</scope>
    <source>
        <strain evidence="15 16">THG-MD12</strain>
    </source>
</reference>
<keyword evidence="5 12" id="KW-0633">Potassium transport</keyword>
<feature type="transmembrane region" description="Helical" evidence="12">
    <location>
        <begin position="188"/>
        <end position="209"/>
    </location>
</feature>
<dbReference type="InterPro" id="IPR053951">
    <property type="entry name" value="K_trans_N"/>
</dbReference>
<feature type="transmembrane region" description="Helical" evidence="12">
    <location>
        <begin position="154"/>
        <end position="176"/>
    </location>
</feature>
<keyword evidence="9 12" id="KW-1133">Transmembrane helix</keyword>
<keyword evidence="6 12" id="KW-0812">Transmembrane</keyword>
<dbReference type="Proteomes" id="UP000490386">
    <property type="component" value="Unassembled WGS sequence"/>
</dbReference>
<evidence type="ECO:0000259" key="14">
    <source>
        <dbReference type="Pfam" id="PF22776"/>
    </source>
</evidence>
<keyword evidence="4 12" id="KW-1003">Cell membrane</keyword>
<organism evidence="15 16">
    <name type="scientific">Pseudoclavibacter terrae</name>
    <dbReference type="NCBI Taxonomy" id="1530195"/>
    <lineage>
        <taxon>Bacteria</taxon>
        <taxon>Bacillati</taxon>
        <taxon>Actinomycetota</taxon>
        <taxon>Actinomycetes</taxon>
        <taxon>Micrococcales</taxon>
        <taxon>Microbacteriaceae</taxon>
        <taxon>Pseudoclavibacter</taxon>
    </lineage>
</organism>
<comment type="subcellular location">
    <subcellularLocation>
        <location evidence="12">Cell membrane</location>
        <topology evidence="12">Multi-pass membrane protein</topology>
    </subcellularLocation>
    <subcellularLocation>
        <location evidence="1">Membrane</location>
        <topology evidence="1">Multi-pass membrane protein</topology>
    </subcellularLocation>
</comment>
<feature type="transmembrane region" description="Helical" evidence="12">
    <location>
        <begin position="383"/>
        <end position="406"/>
    </location>
</feature>
<comment type="catalytic activity">
    <reaction evidence="12">
        <text>K(+)(in) + H(+)(in) = K(+)(out) + H(+)(out)</text>
        <dbReference type="Rhea" id="RHEA:28490"/>
        <dbReference type="ChEBI" id="CHEBI:15378"/>
        <dbReference type="ChEBI" id="CHEBI:29103"/>
    </reaction>
</comment>
<dbReference type="GO" id="GO:0015079">
    <property type="term" value="F:potassium ion transmembrane transporter activity"/>
    <property type="evidence" value="ECO:0007669"/>
    <property type="project" value="UniProtKB-UniRule"/>
</dbReference>
<keyword evidence="11 12" id="KW-0472">Membrane</keyword>
<evidence type="ECO:0000256" key="10">
    <source>
        <dbReference type="ARBA" id="ARBA00023065"/>
    </source>
</evidence>
<dbReference type="InterPro" id="IPR003855">
    <property type="entry name" value="K+_transporter"/>
</dbReference>
<feature type="domain" description="K+ potassium transporter C-terminal" evidence="14">
    <location>
        <begin position="494"/>
        <end position="645"/>
    </location>
</feature>
<dbReference type="AlphaFoldDB" id="A0A7J5B2W1"/>
<evidence type="ECO:0000256" key="4">
    <source>
        <dbReference type="ARBA" id="ARBA00022475"/>
    </source>
</evidence>
<evidence type="ECO:0000256" key="12">
    <source>
        <dbReference type="HAMAP-Rule" id="MF_01522"/>
    </source>
</evidence>
<protein>
    <recommendedName>
        <fullName evidence="12">Probable potassium transport system protein Kup</fullName>
    </recommendedName>
</protein>
<dbReference type="Pfam" id="PF22776">
    <property type="entry name" value="K_trans_C"/>
    <property type="match status" value="1"/>
</dbReference>
<dbReference type="PANTHER" id="PTHR30540">
    <property type="entry name" value="OSMOTIC STRESS POTASSIUM TRANSPORTER"/>
    <property type="match status" value="1"/>
</dbReference>
<accession>A0A7J5B2W1</accession>
<name>A0A7J5B2W1_9MICO</name>
<dbReference type="HAMAP" id="MF_01522">
    <property type="entry name" value="Kup"/>
    <property type="match status" value="1"/>
</dbReference>
<dbReference type="RefSeq" id="WP_151423414.1">
    <property type="nucleotide sequence ID" value="NZ_WBJX01000002.1"/>
</dbReference>
<evidence type="ECO:0000256" key="11">
    <source>
        <dbReference type="ARBA" id="ARBA00023136"/>
    </source>
</evidence>
<keyword evidence="3 12" id="KW-0813">Transport</keyword>
<feature type="transmembrane region" description="Helical" evidence="12">
    <location>
        <begin position="307"/>
        <end position="332"/>
    </location>
</feature>
<dbReference type="InterPro" id="IPR023051">
    <property type="entry name" value="Kup"/>
</dbReference>
<feature type="domain" description="K+ potassium transporter integral membrane" evidence="13">
    <location>
        <begin position="31"/>
        <end position="482"/>
    </location>
</feature>
<dbReference type="GO" id="GO:0005886">
    <property type="term" value="C:plasma membrane"/>
    <property type="evidence" value="ECO:0007669"/>
    <property type="project" value="UniProtKB-SubCell"/>
</dbReference>
<feature type="transmembrane region" description="Helical" evidence="12">
    <location>
        <begin position="357"/>
        <end position="377"/>
    </location>
</feature>
<evidence type="ECO:0000256" key="3">
    <source>
        <dbReference type="ARBA" id="ARBA00022448"/>
    </source>
</evidence>
<dbReference type="OrthoDB" id="9805577at2"/>
<evidence type="ECO:0000256" key="7">
    <source>
        <dbReference type="ARBA" id="ARBA00022847"/>
    </source>
</evidence>
<feature type="transmembrane region" description="Helical" evidence="12">
    <location>
        <begin position="23"/>
        <end position="47"/>
    </location>
</feature>
<dbReference type="PANTHER" id="PTHR30540:SF79">
    <property type="entry name" value="LOW AFFINITY POTASSIUM TRANSPORT SYSTEM PROTEIN KUP"/>
    <property type="match status" value="1"/>
</dbReference>
<evidence type="ECO:0000256" key="1">
    <source>
        <dbReference type="ARBA" id="ARBA00004141"/>
    </source>
</evidence>
<feature type="transmembrane region" description="Helical" evidence="12">
    <location>
        <begin position="266"/>
        <end position="287"/>
    </location>
</feature>
<evidence type="ECO:0000256" key="9">
    <source>
        <dbReference type="ARBA" id="ARBA00022989"/>
    </source>
</evidence>
<evidence type="ECO:0000256" key="8">
    <source>
        <dbReference type="ARBA" id="ARBA00022958"/>
    </source>
</evidence>
<gene>
    <name evidence="12" type="primary">kup</name>
    <name evidence="15" type="ORF">F8O03_08100</name>
</gene>
<comment type="function">
    <text evidence="12">Transport of potassium into the cell. Likely operates as a K(+):H(+) symporter.</text>
</comment>
<dbReference type="GO" id="GO:0015293">
    <property type="term" value="F:symporter activity"/>
    <property type="evidence" value="ECO:0007669"/>
    <property type="project" value="UniProtKB-UniRule"/>
</dbReference>
<dbReference type="InterPro" id="IPR053952">
    <property type="entry name" value="K_trans_C"/>
</dbReference>